<evidence type="ECO:0000259" key="1">
    <source>
        <dbReference type="Pfam" id="PF00535"/>
    </source>
</evidence>
<evidence type="ECO:0000313" key="2">
    <source>
        <dbReference type="EMBL" id="SVD21992.1"/>
    </source>
</evidence>
<accession>A0A382TJQ1</accession>
<dbReference type="InterPro" id="IPR001173">
    <property type="entry name" value="Glyco_trans_2-like"/>
</dbReference>
<dbReference type="EMBL" id="UINC01136937">
    <property type="protein sequence ID" value="SVD21992.1"/>
    <property type="molecule type" value="Genomic_DNA"/>
</dbReference>
<feature type="domain" description="Glycosyltransferase 2-like" evidence="1">
    <location>
        <begin position="14"/>
        <end position="173"/>
    </location>
</feature>
<proteinExistence type="predicted"/>
<organism evidence="2">
    <name type="scientific">marine metagenome</name>
    <dbReference type="NCBI Taxonomy" id="408172"/>
    <lineage>
        <taxon>unclassified sequences</taxon>
        <taxon>metagenomes</taxon>
        <taxon>ecological metagenomes</taxon>
    </lineage>
</organism>
<dbReference type="PANTHER" id="PTHR43685:SF2">
    <property type="entry name" value="GLYCOSYLTRANSFERASE 2-LIKE DOMAIN-CONTAINING PROTEIN"/>
    <property type="match status" value="1"/>
</dbReference>
<gene>
    <name evidence="2" type="ORF">METZ01_LOCUS374846</name>
</gene>
<dbReference type="Pfam" id="PF00535">
    <property type="entry name" value="Glycos_transf_2"/>
    <property type="match status" value="1"/>
</dbReference>
<dbReference type="Gene3D" id="3.90.550.10">
    <property type="entry name" value="Spore Coat Polysaccharide Biosynthesis Protein SpsA, Chain A"/>
    <property type="match status" value="1"/>
</dbReference>
<protein>
    <recommendedName>
        <fullName evidence="1">Glycosyltransferase 2-like domain-containing protein</fullName>
    </recommendedName>
</protein>
<dbReference type="PANTHER" id="PTHR43685">
    <property type="entry name" value="GLYCOSYLTRANSFERASE"/>
    <property type="match status" value="1"/>
</dbReference>
<dbReference type="InterPro" id="IPR050834">
    <property type="entry name" value="Glycosyltransf_2"/>
</dbReference>
<reference evidence="2" key="1">
    <citation type="submission" date="2018-05" db="EMBL/GenBank/DDBJ databases">
        <authorList>
            <person name="Lanie J.A."/>
            <person name="Ng W.-L."/>
            <person name="Kazmierczak K.M."/>
            <person name="Andrzejewski T.M."/>
            <person name="Davidsen T.M."/>
            <person name="Wayne K.J."/>
            <person name="Tettelin H."/>
            <person name="Glass J.I."/>
            <person name="Rusch D."/>
            <person name="Podicherti R."/>
            <person name="Tsui H.-C.T."/>
            <person name="Winkler M.E."/>
        </authorList>
    </citation>
    <scope>NUCLEOTIDE SEQUENCE</scope>
</reference>
<sequence>MSKEGEDLLKPMVSVVIPTYERIATLSRAVDSVMAQTFSGFELIVVDDGSTDATDEMILRDYPAVRLHRQENTGVSSARNAGVALASGEWIAFLDSDDAWLPEKLERQLSHLAQEPELRLSHTDEIWIRNGRRVNQPKEYAKSGGAIYRRCLPLCCICPSSALIRRDLFDEIGGFDETFPVCEDYDLWLRITAREPVHYLDEALVRKYGGHEDQLSTTSWGMDRYRTRALEKI</sequence>
<name>A0A382TJQ1_9ZZZZ</name>
<dbReference type="InterPro" id="IPR029044">
    <property type="entry name" value="Nucleotide-diphossugar_trans"/>
</dbReference>
<feature type="non-terminal residue" evidence="2">
    <location>
        <position position="233"/>
    </location>
</feature>
<dbReference type="AlphaFoldDB" id="A0A382TJQ1"/>
<dbReference type="SUPFAM" id="SSF53448">
    <property type="entry name" value="Nucleotide-diphospho-sugar transferases"/>
    <property type="match status" value="1"/>
</dbReference>